<accession>D8SQZ7</accession>
<dbReference type="GO" id="GO:0005789">
    <property type="term" value="C:endoplasmic reticulum membrane"/>
    <property type="evidence" value="ECO:0000318"/>
    <property type="project" value="GO_Central"/>
</dbReference>
<dbReference type="KEGG" id="smo:SELMODRAFT_181974"/>
<feature type="transmembrane region" description="Helical" evidence="10">
    <location>
        <begin position="193"/>
        <end position="219"/>
    </location>
</feature>
<feature type="region of interest" description="Disordered" evidence="11">
    <location>
        <begin position="1"/>
        <end position="25"/>
    </location>
</feature>
<feature type="transmembrane region" description="Helical" evidence="10">
    <location>
        <begin position="225"/>
        <end position="245"/>
    </location>
</feature>
<dbReference type="GO" id="GO:0000026">
    <property type="term" value="F:alpha-1,2-mannosyltransferase activity"/>
    <property type="evidence" value="ECO:0000318"/>
    <property type="project" value="GO_Central"/>
</dbReference>
<feature type="transmembrane region" description="Helical" evidence="10">
    <location>
        <begin position="93"/>
        <end position="111"/>
    </location>
</feature>
<dbReference type="FunCoup" id="D8SQZ7">
    <property type="interactions" value="4728"/>
</dbReference>
<evidence type="ECO:0000256" key="7">
    <source>
        <dbReference type="ARBA" id="ARBA00022824"/>
    </source>
</evidence>
<keyword evidence="5 12" id="KW-0808">Transferase</keyword>
<dbReference type="InterPro" id="IPR005599">
    <property type="entry name" value="GPI_mannosylTrfase"/>
</dbReference>
<comment type="pathway">
    <text evidence="2">Protein modification; protein glycosylation.</text>
</comment>
<evidence type="ECO:0000256" key="11">
    <source>
        <dbReference type="SAM" id="MobiDB-lite"/>
    </source>
</evidence>
<feature type="transmembrane region" description="Helical" evidence="10">
    <location>
        <begin position="288"/>
        <end position="307"/>
    </location>
</feature>
<dbReference type="UniPathway" id="UPA00378"/>
<organism evidence="13">
    <name type="scientific">Selaginella moellendorffii</name>
    <name type="common">Spikemoss</name>
    <dbReference type="NCBI Taxonomy" id="88036"/>
    <lineage>
        <taxon>Eukaryota</taxon>
        <taxon>Viridiplantae</taxon>
        <taxon>Streptophyta</taxon>
        <taxon>Embryophyta</taxon>
        <taxon>Tracheophyta</taxon>
        <taxon>Lycopodiopsida</taxon>
        <taxon>Selaginellales</taxon>
        <taxon>Selaginellaceae</taxon>
        <taxon>Selaginella</taxon>
    </lineage>
</organism>
<feature type="compositionally biased region" description="Basic residues" evidence="11">
    <location>
        <begin position="1"/>
        <end position="10"/>
    </location>
</feature>
<comment type="subcellular location">
    <subcellularLocation>
        <location evidence="1 10">Endoplasmic reticulum membrane</location>
        <topology evidence="1 10">Multi-pass membrane protein</topology>
    </subcellularLocation>
</comment>
<feature type="transmembrane region" description="Helical" evidence="10">
    <location>
        <begin position="117"/>
        <end position="139"/>
    </location>
</feature>
<keyword evidence="4 10" id="KW-0328">Glycosyltransferase</keyword>
<evidence type="ECO:0000256" key="10">
    <source>
        <dbReference type="RuleBase" id="RU363075"/>
    </source>
</evidence>
<proteinExistence type="inferred from homology"/>
<dbReference type="OMA" id="PRDMHAK"/>
<evidence type="ECO:0000256" key="2">
    <source>
        <dbReference type="ARBA" id="ARBA00004922"/>
    </source>
</evidence>
<evidence type="ECO:0000313" key="12">
    <source>
        <dbReference type="EMBL" id="EFJ13347.1"/>
    </source>
</evidence>
<dbReference type="Pfam" id="PF03901">
    <property type="entry name" value="Glyco_transf_22"/>
    <property type="match status" value="1"/>
</dbReference>
<keyword evidence="13" id="KW-1185">Reference proteome</keyword>
<dbReference type="eggNOG" id="KOG2515">
    <property type="taxonomic scope" value="Eukaryota"/>
</dbReference>
<gene>
    <name evidence="12" type="primary">GT22A2</name>
    <name evidence="12" type="ORF">SELMODRAFT_181974</name>
</gene>
<keyword evidence="6 10" id="KW-0812">Transmembrane</keyword>
<dbReference type="GO" id="GO:0006487">
    <property type="term" value="P:protein N-linked glycosylation"/>
    <property type="evidence" value="ECO:0000318"/>
    <property type="project" value="GO_Central"/>
</dbReference>
<dbReference type="HOGENOM" id="CLU_018152_1_1_1"/>
<dbReference type="Gramene" id="EFJ13347">
    <property type="protein sequence ID" value="EFJ13347"/>
    <property type="gene ID" value="SELMODRAFT_181974"/>
</dbReference>
<dbReference type="Proteomes" id="UP000001514">
    <property type="component" value="Unassembled WGS sequence"/>
</dbReference>
<evidence type="ECO:0000256" key="5">
    <source>
        <dbReference type="ARBA" id="ARBA00022679"/>
    </source>
</evidence>
<feature type="transmembrane region" description="Helical" evidence="10">
    <location>
        <begin position="314"/>
        <end position="333"/>
    </location>
</feature>
<dbReference type="AlphaFoldDB" id="D8SQZ7"/>
<evidence type="ECO:0000256" key="1">
    <source>
        <dbReference type="ARBA" id="ARBA00004477"/>
    </source>
</evidence>
<name>D8SQZ7_SELML</name>
<keyword evidence="8 10" id="KW-1133">Transmembrane helix</keyword>
<keyword evidence="7 10" id="KW-0256">Endoplasmic reticulum</keyword>
<feature type="transmembrane region" description="Helical" evidence="10">
    <location>
        <begin position="146"/>
        <end position="164"/>
    </location>
</feature>
<dbReference type="InParanoid" id="D8SQZ7"/>
<dbReference type="PANTHER" id="PTHR22760">
    <property type="entry name" value="GLYCOSYLTRANSFERASE"/>
    <property type="match status" value="1"/>
</dbReference>
<evidence type="ECO:0000256" key="3">
    <source>
        <dbReference type="ARBA" id="ARBA00007063"/>
    </source>
</evidence>
<dbReference type="EMBL" id="GL377634">
    <property type="protein sequence ID" value="EFJ13347.1"/>
    <property type="molecule type" value="Genomic_DNA"/>
</dbReference>
<dbReference type="PANTHER" id="PTHR22760:SF2">
    <property type="entry name" value="ALPHA-1,2-MANNOSYLTRANSFERASE ALG9"/>
    <property type="match status" value="1"/>
</dbReference>
<dbReference type="EC" id="2.4.1.-" evidence="10"/>
<evidence type="ECO:0000256" key="6">
    <source>
        <dbReference type="ARBA" id="ARBA00022692"/>
    </source>
</evidence>
<dbReference type="STRING" id="88036.D8SQZ7"/>
<keyword evidence="9 10" id="KW-0472">Membrane</keyword>
<evidence type="ECO:0000256" key="9">
    <source>
        <dbReference type="ARBA" id="ARBA00023136"/>
    </source>
</evidence>
<evidence type="ECO:0000256" key="4">
    <source>
        <dbReference type="ARBA" id="ARBA00022676"/>
    </source>
</evidence>
<evidence type="ECO:0000256" key="8">
    <source>
        <dbReference type="ARBA" id="ARBA00022989"/>
    </source>
</evidence>
<comment type="similarity">
    <text evidence="3 10">Belongs to the glycosyltransferase 22 family.</text>
</comment>
<protein>
    <recommendedName>
        <fullName evidence="10">Mannosyltransferase</fullName>
        <ecNumber evidence="10">2.4.1.-</ecNumber>
    </recommendedName>
</protein>
<evidence type="ECO:0000313" key="13">
    <source>
        <dbReference type="Proteomes" id="UP000001514"/>
    </source>
</evidence>
<sequence>MAELRQRRRDRSSAEINSEEEDAKKKDLPEVSKNVGFAAAFAALFITRYFSASSNIVHDCDEVFNYWEPLHFLLYGSGFQTWEYSSEFALRSYLYILIHAVIGAPASYILAKVKVFYLIKLAFALVSAAVDGALVAAVSERFGKRMASYTLVLLCFASGCYTASTTFLPSTFSMYAISLASAAVLADKFEAAVAVAALGVLVGWPFSGLAVLPVVVYSLANGSSVKVFMAGVKSSVVLIALSALCDRLFYGQWKLSILNLVTYNVVGGGDSILYGVEGPLFYLRNGLNNFNLALLLAFGLPVLLLFVRRSTDKHLLLVISPLYLWFGFMSLQPHKEERFLYPTYPLVCVAAAASIERIPGLVPRKMSFVHGLFTKLRPLLLSFILVASYSRTTSLLQGYSAPMQIYKHLPTNPTENSTGKPRICIGSEWHRFPSSFFLPSAKYQVRWLDDGFRGLMPFPFDSSLGGTKAAPDYFNRHNNASPKQFLQSDASCDFVVELVLDRPGVEYRGNNQTKWTVVAKRLFLDNESSPRLHRAFFIPWAWQSKNSFGTYRLLIRNVVE</sequence>
<reference evidence="12 13" key="1">
    <citation type="journal article" date="2011" name="Science">
        <title>The Selaginella genome identifies genetic changes associated with the evolution of vascular plants.</title>
        <authorList>
            <person name="Banks J.A."/>
            <person name="Nishiyama T."/>
            <person name="Hasebe M."/>
            <person name="Bowman J.L."/>
            <person name="Gribskov M."/>
            <person name="dePamphilis C."/>
            <person name="Albert V.A."/>
            <person name="Aono N."/>
            <person name="Aoyama T."/>
            <person name="Ambrose B.A."/>
            <person name="Ashton N.W."/>
            <person name="Axtell M.J."/>
            <person name="Barker E."/>
            <person name="Barker M.S."/>
            <person name="Bennetzen J.L."/>
            <person name="Bonawitz N.D."/>
            <person name="Chapple C."/>
            <person name="Cheng C."/>
            <person name="Correa L.G."/>
            <person name="Dacre M."/>
            <person name="DeBarry J."/>
            <person name="Dreyer I."/>
            <person name="Elias M."/>
            <person name="Engstrom E.M."/>
            <person name="Estelle M."/>
            <person name="Feng L."/>
            <person name="Finet C."/>
            <person name="Floyd S.K."/>
            <person name="Frommer W.B."/>
            <person name="Fujita T."/>
            <person name="Gramzow L."/>
            <person name="Gutensohn M."/>
            <person name="Harholt J."/>
            <person name="Hattori M."/>
            <person name="Heyl A."/>
            <person name="Hirai T."/>
            <person name="Hiwatashi Y."/>
            <person name="Ishikawa M."/>
            <person name="Iwata M."/>
            <person name="Karol K.G."/>
            <person name="Koehler B."/>
            <person name="Kolukisaoglu U."/>
            <person name="Kubo M."/>
            <person name="Kurata T."/>
            <person name="Lalonde S."/>
            <person name="Li K."/>
            <person name="Li Y."/>
            <person name="Litt A."/>
            <person name="Lyons E."/>
            <person name="Manning G."/>
            <person name="Maruyama T."/>
            <person name="Michael T.P."/>
            <person name="Mikami K."/>
            <person name="Miyazaki S."/>
            <person name="Morinaga S."/>
            <person name="Murata T."/>
            <person name="Mueller-Roeber B."/>
            <person name="Nelson D.R."/>
            <person name="Obara M."/>
            <person name="Oguri Y."/>
            <person name="Olmstead R.G."/>
            <person name="Onodera N."/>
            <person name="Petersen B.L."/>
            <person name="Pils B."/>
            <person name="Prigge M."/>
            <person name="Rensing S.A."/>
            <person name="Riano-Pachon D.M."/>
            <person name="Roberts A.W."/>
            <person name="Sato Y."/>
            <person name="Scheller H.V."/>
            <person name="Schulz B."/>
            <person name="Schulz C."/>
            <person name="Shakirov E.V."/>
            <person name="Shibagaki N."/>
            <person name="Shinohara N."/>
            <person name="Shippen D.E."/>
            <person name="Soerensen I."/>
            <person name="Sotooka R."/>
            <person name="Sugimoto N."/>
            <person name="Sugita M."/>
            <person name="Sumikawa N."/>
            <person name="Tanurdzic M."/>
            <person name="Theissen G."/>
            <person name="Ulvskov P."/>
            <person name="Wakazuki S."/>
            <person name="Weng J.K."/>
            <person name="Willats W.W."/>
            <person name="Wipf D."/>
            <person name="Wolf P.G."/>
            <person name="Yang L."/>
            <person name="Zimmer A.D."/>
            <person name="Zhu Q."/>
            <person name="Mitros T."/>
            <person name="Hellsten U."/>
            <person name="Loque D."/>
            <person name="Otillar R."/>
            <person name="Salamov A."/>
            <person name="Schmutz J."/>
            <person name="Shapiro H."/>
            <person name="Lindquist E."/>
            <person name="Lucas S."/>
            <person name="Rokhsar D."/>
            <person name="Grigoriev I.V."/>
        </authorList>
    </citation>
    <scope>NUCLEOTIDE SEQUENCE [LARGE SCALE GENOMIC DNA]</scope>
</reference>